<accession>A0A840VHE5</accession>
<dbReference type="RefSeq" id="WP_184176571.1">
    <property type="nucleotide sequence ID" value="NZ_BMNF01000003.1"/>
</dbReference>
<evidence type="ECO:0000313" key="1">
    <source>
        <dbReference type="EMBL" id="MBB5476272.1"/>
    </source>
</evidence>
<dbReference type="AlphaFoldDB" id="A0A840VHE5"/>
<gene>
    <name evidence="1" type="ORF">HNR20_000777</name>
</gene>
<organism evidence="1 2">
    <name type="scientific">Micromonospora parathelypteridis</name>
    <dbReference type="NCBI Taxonomy" id="1839617"/>
    <lineage>
        <taxon>Bacteria</taxon>
        <taxon>Bacillati</taxon>
        <taxon>Actinomycetota</taxon>
        <taxon>Actinomycetes</taxon>
        <taxon>Micromonosporales</taxon>
        <taxon>Micromonosporaceae</taxon>
        <taxon>Micromonospora</taxon>
    </lineage>
</organism>
<name>A0A840VHE5_9ACTN</name>
<keyword evidence="2" id="KW-1185">Reference proteome</keyword>
<comment type="caution">
    <text evidence="1">The sequence shown here is derived from an EMBL/GenBank/DDBJ whole genome shotgun (WGS) entry which is preliminary data.</text>
</comment>
<dbReference type="Proteomes" id="UP000586947">
    <property type="component" value="Unassembled WGS sequence"/>
</dbReference>
<evidence type="ECO:0000313" key="2">
    <source>
        <dbReference type="Proteomes" id="UP000586947"/>
    </source>
</evidence>
<sequence length="294" mass="31278">MNGRALTVDPTGRFIAGIGYRTDDADSQPLLLLWAGTPRRPRPGVWDEPRLTVVTIRAPQQVEDINRYGVAVGNAFDGNVYRPWRYRNGRLDWLPVLPTVSNTLALGINSRGDIVGLGAVEQTESTLPLLWPADRPGTVEVIDAPFYASAREILDDGTIIGTAGSFGWVRHPDASTDRLTAPGARWSGIAAARGTWAVGSIGTGSEGGDSTLVRWDLRTGVASAVNPALVSTQDVNSRGTVLGDRAVDHGDRLVALGGAIPGVRDPFGWGIADNGLVVGSINGSRLRPARWINC</sequence>
<protein>
    <submittedName>
        <fullName evidence="1">Uncharacterized protein</fullName>
    </submittedName>
</protein>
<proteinExistence type="predicted"/>
<dbReference type="EMBL" id="JACHDP010000001">
    <property type="protein sequence ID" value="MBB5476272.1"/>
    <property type="molecule type" value="Genomic_DNA"/>
</dbReference>
<reference evidence="1 2" key="1">
    <citation type="submission" date="2020-08" db="EMBL/GenBank/DDBJ databases">
        <title>Sequencing the genomes of 1000 actinobacteria strains.</title>
        <authorList>
            <person name="Klenk H.-P."/>
        </authorList>
    </citation>
    <scope>NUCLEOTIDE SEQUENCE [LARGE SCALE GENOMIC DNA]</scope>
    <source>
        <strain evidence="1 2">DSM 103125</strain>
    </source>
</reference>